<dbReference type="Proteomes" id="UP000005546">
    <property type="component" value="Unassembled WGS sequence"/>
</dbReference>
<organism evidence="1 2">
    <name type="scientific">Paraprevotella xylaniphila YIT 11841</name>
    <dbReference type="NCBI Taxonomy" id="762982"/>
    <lineage>
        <taxon>Bacteria</taxon>
        <taxon>Pseudomonadati</taxon>
        <taxon>Bacteroidota</taxon>
        <taxon>Bacteroidia</taxon>
        <taxon>Bacteroidales</taxon>
        <taxon>Prevotellaceae</taxon>
        <taxon>Paraprevotella</taxon>
    </lineage>
</organism>
<comment type="caution">
    <text evidence="1">The sequence shown here is derived from an EMBL/GenBank/DDBJ whole genome shotgun (WGS) entry which is preliminary data.</text>
</comment>
<sequence length="142" mass="16470">MYKRLNGMERIKFCKTLKNRIKMRRLNLILLLSAVTVALAFVISCKETNAERLEKMCGEWVSTGGKPPFTLWEEDGKYRVTVMHRNHKGGSEAETYLVRETEGVLFIETGFAVMMDYDREKDRIRLSPGGEYRRKSDGTLKQ</sequence>
<dbReference type="HOGENOM" id="CLU_143989_1_0_10"/>
<dbReference type="AlphaFoldDB" id="F3QXH9"/>
<evidence type="ECO:0008006" key="3">
    <source>
        <dbReference type="Google" id="ProtNLM"/>
    </source>
</evidence>
<dbReference type="Pfam" id="PF12992">
    <property type="entry name" value="DUF3876"/>
    <property type="match status" value="1"/>
</dbReference>
<keyword evidence="2" id="KW-1185">Reference proteome</keyword>
<protein>
    <recommendedName>
        <fullName evidence="3">DUF3876 domain-containing protein</fullName>
    </recommendedName>
</protein>
<name>F3QXH9_9BACT</name>
<accession>F3QXH9</accession>
<dbReference type="STRING" id="762982.HMPREF9442_02914"/>
<reference evidence="1 2" key="1">
    <citation type="submission" date="2011-02" db="EMBL/GenBank/DDBJ databases">
        <authorList>
            <person name="Weinstock G."/>
            <person name="Sodergren E."/>
            <person name="Clifton S."/>
            <person name="Fulton L."/>
            <person name="Fulton B."/>
            <person name="Courtney L."/>
            <person name="Fronick C."/>
            <person name="Harrison M."/>
            <person name="Strong C."/>
            <person name="Farmer C."/>
            <person name="Delahaunty K."/>
            <person name="Markovic C."/>
            <person name="Hall O."/>
            <person name="Minx P."/>
            <person name="Tomlinson C."/>
            <person name="Mitreva M."/>
            <person name="Hou S."/>
            <person name="Chen J."/>
            <person name="Wollam A."/>
            <person name="Pepin K.H."/>
            <person name="Johnson M."/>
            <person name="Bhonagiri V."/>
            <person name="Zhang X."/>
            <person name="Suruliraj S."/>
            <person name="Warren W."/>
            <person name="Chinwalla A."/>
            <person name="Mardis E.R."/>
            <person name="Wilson R.K."/>
        </authorList>
    </citation>
    <scope>NUCLEOTIDE SEQUENCE [LARGE SCALE GENOMIC DNA]</scope>
    <source>
        <strain evidence="1 2">YIT 11841</strain>
    </source>
</reference>
<dbReference type="eggNOG" id="ENOG502ZC52">
    <property type="taxonomic scope" value="Bacteria"/>
</dbReference>
<proteinExistence type="predicted"/>
<evidence type="ECO:0000313" key="2">
    <source>
        <dbReference type="Proteomes" id="UP000005546"/>
    </source>
</evidence>
<dbReference type="EMBL" id="AFBR01000084">
    <property type="protein sequence ID" value="EGG51351.1"/>
    <property type="molecule type" value="Genomic_DNA"/>
</dbReference>
<evidence type="ECO:0000313" key="1">
    <source>
        <dbReference type="EMBL" id="EGG51351.1"/>
    </source>
</evidence>
<gene>
    <name evidence="1" type="ORF">HMPREF9442_02914</name>
</gene>
<dbReference type="InterPro" id="IPR024452">
    <property type="entry name" value="DUF3876"/>
</dbReference>